<feature type="compositionally biased region" description="Low complexity" evidence="10">
    <location>
        <begin position="629"/>
        <end position="650"/>
    </location>
</feature>
<feature type="region of interest" description="Disordered" evidence="10">
    <location>
        <begin position="788"/>
        <end position="822"/>
    </location>
</feature>
<dbReference type="PANTHER" id="PTHR11240">
    <property type="entry name" value="RIBONUCLEASE T2"/>
    <property type="match status" value="1"/>
</dbReference>
<dbReference type="PROSITE" id="PS51640">
    <property type="entry name" value="MRG"/>
    <property type="match status" value="1"/>
</dbReference>
<evidence type="ECO:0000256" key="1">
    <source>
        <dbReference type="ARBA" id="ARBA00004123"/>
    </source>
</evidence>
<feature type="domain" description="Tudor-knot" evidence="12">
    <location>
        <begin position="390"/>
        <end position="434"/>
    </location>
</feature>
<evidence type="ECO:0000256" key="9">
    <source>
        <dbReference type="RuleBase" id="RU004328"/>
    </source>
</evidence>
<dbReference type="InterPro" id="IPR016197">
    <property type="entry name" value="Chromo-like_dom_sf"/>
</dbReference>
<sequence length="1089" mass="128371">MTISTNQHQQIYGDNIASCLINNNDNEFLYQHHNQQIQDTNNKSTLPKSLTPSVRNQNLDQQQQQHMQTTNIVNNNNNGSPFKFNNRSICSPYKSKNQYHQMKCCGNHHFHHQQQQQQSYPVKRNYSMLNAKNSLISQNHKHNNNNNQNQNQNNNSSQQNDNLVINTGLFGRNNKNKNNRNNNKKKCRTRSKRRRKRSIKWTKSKNNIDGQCSNNCNEQNLMDDDCNDDNDNSKDCLKRKRMRWTECNAGEVTRLHRNCVQNGQPLAPYNTTQFIMNEHSKEIDFEALTYDTMHAERLNSMSKSDLLKEYLLMEKELEILKQQPQQQSSSKSLSTIMTNKSTSGCCVGDDNNIISNGTSENCDGSQQLSQQRHCQSCCIKEKIYEENKFGDKIYCTHDNDIYEARVMKTAIRENLPKYFVHYHGWNKNWDEWVVNDHKCGKSLTYVTDDDHKLINIRPKFNIPKKLMDTLLEDYIQIKLRKKILRLNDLKKTAQDLLDDYLADRQLKESSIESPLANKFSKLDPPLHFQMDPFSSNLRFDNIGINTLKSCCDEYCKNIRIYFNTVLSTQLLFNLERLQYFEIFGNHHLNNNNNNNNNTDIDISNQENNQPSEVDNNYLPKIRSRKNSDTKTNSTTKQSSKKISSSSNVSTAKDQSIKEPIEIYTPIHLLRLFTRYPSYLQYYHCDQNLFRLLNIFNDDFFEYCTNNFDEYFDENNLRYYEPTIDYLERSTITGNNNKQEQSSNNNNGGGKLIKMSSMIDGDDNRQNAWTQQGSQNLIRSFSNTNQQQTNFNQNRQNHGGGNNLRQQQQQKNHGTSSSTNRNTNQAEQCNLNYQFDYFVLAIQWPKSFCLEKQQCNHTIARQHRWLIHGLWPNQYPQQAIGRNRRAVKLIDNRQQQQQRSGHDELNNLANTEYCCGPKYDQSIMHQGNLYNELLEKWPTLHPGSYHHGFWKHEWEKHGTCARNVRPLKNQRKYFETILGLYNRFNLSSTEFQNGQYYNLDDVHRNLRKYIGDHKIRIECSLIDDNLSIRQKRQQQNGRNQDRNQDRNQNHRQISVFSEVHICLNKTLHPIDCIRRDDYQCKKNRNQILFP</sequence>
<feature type="region of interest" description="Disordered" evidence="10">
    <location>
        <begin position="594"/>
        <end position="650"/>
    </location>
</feature>
<dbReference type="PROSITE" id="PS00530">
    <property type="entry name" value="RNASE_T2_1"/>
    <property type="match status" value="1"/>
</dbReference>
<name>A0ABQ8JJH8_DERPT</name>
<dbReference type="Pfam" id="PF00445">
    <property type="entry name" value="Ribonuclease_T2"/>
    <property type="match status" value="1"/>
</dbReference>
<evidence type="ECO:0000256" key="10">
    <source>
        <dbReference type="SAM" id="MobiDB-lite"/>
    </source>
</evidence>
<dbReference type="Gene3D" id="3.90.730.10">
    <property type="entry name" value="Ribonuclease T2-like"/>
    <property type="match status" value="1"/>
</dbReference>
<dbReference type="Gene3D" id="1.10.274.30">
    <property type="entry name" value="MRG domain"/>
    <property type="match status" value="1"/>
</dbReference>
<dbReference type="InterPro" id="IPR024872">
    <property type="entry name" value="HEXIM"/>
</dbReference>
<keyword evidence="4" id="KW-0678">Repressor</keyword>
<evidence type="ECO:0000256" key="3">
    <source>
        <dbReference type="ARBA" id="ARBA00008409"/>
    </source>
</evidence>
<evidence type="ECO:0000313" key="14">
    <source>
        <dbReference type="Proteomes" id="UP000887458"/>
    </source>
</evidence>
<proteinExistence type="inferred from homology"/>
<comment type="subcellular location">
    <subcellularLocation>
        <location evidence="1">Nucleus</location>
    </subcellularLocation>
</comment>
<comment type="caution">
    <text evidence="13">The sequence shown here is derived from an EMBL/GenBank/DDBJ whole genome shotgun (WGS) entry which is preliminary data.</text>
</comment>
<dbReference type="InterPro" id="IPR033130">
    <property type="entry name" value="RNase_T2_His_AS_2"/>
</dbReference>
<feature type="compositionally biased region" description="Low complexity" evidence="10">
    <location>
        <begin position="733"/>
        <end position="745"/>
    </location>
</feature>
<feature type="compositionally biased region" description="Low complexity" evidence="10">
    <location>
        <begin position="144"/>
        <end position="162"/>
    </location>
</feature>
<dbReference type="Gene3D" id="2.30.30.140">
    <property type="match status" value="1"/>
</dbReference>
<comment type="similarity">
    <text evidence="2 9">Belongs to the RNase T2 family.</text>
</comment>
<feature type="compositionally biased region" description="Low complexity" evidence="10">
    <location>
        <begin position="788"/>
        <end position="813"/>
    </location>
</feature>
<dbReference type="PROSITE" id="PS00531">
    <property type="entry name" value="RNASE_T2_2"/>
    <property type="match status" value="1"/>
</dbReference>
<dbReference type="InterPro" id="IPR001568">
    <property type="entry name" value="RNase_T2-like"/>
</dbReference>
<dbReference type="Pfam" id="PF15313">
    <property type="entry name" value="HEXIM"/>
    <property type="match status" value="1"/>
</dbReference>
<dbReference type="Pfam" id="PF11717">
    <property type="entry name" value="Tudor-knot"/>
    <property type="match status" value="1"/>
</dbReference>
<reference evidence="13 14" key="1">
    <citation type="journal article" date="2018" name="J. Allergy Clin. Immunol.">
        <title>High-quality assembly of Dermatophagoides pteronyssinus genome and transcriptome reveals a wide range of novel allergens.</title>
        <authorList>
            <person name="Liu X.Y."/>
            <person name="Yang K.Y."/>
            <person name="Wang M.Q."/>
            <person name="Kwok J.S."/>
            <person name="Zeng X."/>
            <person name="Yang Z."/>
            <person name="Xiao X.J."/>
            <person name="Lau C.P."/>
            <person name="Li Y."/>
            <person name="Huang Z.M."/>
            <person name="Ba J.G."/>
            <person name="Yim A.K."/>
            <person name="Ouyang C.Y."/>
            <person name="Ngai S.M."/>
            <person name="Chan T.F."/>
            <person name="Leung E.L."/>
            <person name="Liu L."/>
            <person name="Liu Z.G."/>
            <person name="Tsui S.K."/>
        </authorList>
    </citation>
    <scope>NUCLEOTIDE SEQUENCE [LARGE SCALE GENOMIC DNA]</scope>
    <source>
        <strain evidence="13">Derp</strain>
    </source>
</reference>
<dbReference type="EMBL" id="NJHN03000036">
    <property type="protein sequence ID" value="KAH9422501.1"/>
    <property type="molecule type" value="Genomic_DNA"/>
</dbReference>
<feature type="compositionally biased region" description="Polar residues" evidence="10">
    <location>
        <begin position="598"/>
        <end position="614"/>
    </location>
</feature>
<evidence type="ECO:0000313" key="13">
    <source>
        <dbReference type="EMBL" id="KAH9422501.1"/>
    </source>
</evidence>
<dbReference type="InterPro" id="IPR025995">
    <property type="entry name" value="Tudor-knot"/>
</dbReference>
<accession>A0ABQ8JJH8</accession>
<organism evidence="13 14">
    <name type="scientific">Dermatophagoides pteronyssinus</name>
    <name type="common">European house dust mite</name>
    <dbReference type="NCBI Taxonomy" id="6956"/>
    <lineage>
        <taxon>Eukaryota</taxon>
        <taxon>Metazoa</taxon>
        <taxon>Ecdysozoa</taxon>
        <taxon>Arthropoda</taxon>
        <taxon>Chelicerata</taxon>
        <taxon>Arachnida</taxon>
        <taxon>Acari</taxon>
        <taxon>Acariformes</taxon>
        <taxon>Sarcoptiformes</taxon>
        <taxon>Astigmata</taxon>
        <taxon>Psoroptidia</taxon>
        <taxon>Analgoidea</taxon>
        <taxon>Pyroglyphidae</taxon>
        <taxon>Dermatophagoidinae</taxon>
        <taxon>Dermatophagoides</taxon>
    </lineage>
</organism>
<reference evidence="13 14" key="2">
    <citation type="journal article" date="2022" name="Mol. Biol. Evol.">
        <title>Comparative Genomics Reveals Insights into the Divergent Evolution of Astigmatic Mites and Household Pest Adaptations.</title>
        <authorList>
            <person name="Xiong Q."/>
            <person name="Wan A.T."/>
            <person name="Liu X."/>
            <person name="Fung C.S."/>
            <person name="Xiao X."/>
            <person name="Malainual N."/>
            <person name="Hou J."/>
            <person name="Wang L."/>
            <person name="Wang M."/>
            <person name="Yang K.Y."/>
            <person name="Cui Y."/>
            <person name="Leung E.L."/>
            <person name="Nong W."/>
            <person name="Shin S.K."/>
            <person name="Au S.W."/>
            <person name="Jeong K.Y."/>
            <person name="Chew F.T."/>
            <person name="Hui J.H."/>
            <person name="Leung T.F."/>
            <person name="Tungtrongchitr A."/>
            <person name="Zhong N."/>
            <person name="Liu Z."/>
            <person name="Tsui S.K."/>
        </authorList>
    </citation>
    <scope>NUCLEOTIDE SEQUENCE [LARGE SCALE GENOMIC DNA]</scope>
    <source>
        <strain evidence="13">Derp</strain>
    </source>
</reference>
<dbReference type="SUPFAM" id="SSF54160">
    <property type="entry name" value="Chromo domain-like"/>
    <property type="match status" value="1"/>
</dbReference>
<dbReference type="CDD" id="cd00374">
    <property type="entry name" value="RNase_T2"/>
    <property type="match status" value="1"/>
</dbReference>
<gene>
    <name evidence="13" type="primary">RNaseX25_2</name>
    <name evidence="13" type="ORF">DERP_003177</name>
</gene>
<keyword evidence="8" id="KW-0539">Nucleus</keyword>
<evidence type="ECO:0000256" key="2">
    <source>
        <dbReference type="ARBA" id="ARBA00007469"/>
    </source>
</evidence>
<dbReference type="PANTHER" id="PTHR11240:SF22">
    <property type="entry name" value="RIBONUCLEASE T2"/>
    <property type="match status" value="1"/>
</dbReference>
<dbReference type="InterPro" id="IPR018188">
    <property type="entry name" value="RNase_T2_His_AS_1"/>
</dbReference>
<dbReference type="InterPro" id="IPR036430">
    <property type="entry name" value="RNase_T2-like_sf"/>
</dbReference>
<feature type="domain" description="MRG" evidence="11">
    <location>
        <begin position="450"/>
        <end position="714"/>
    </location>
</feature>
<keyword evidence="14" id="KW-1185">Reference proteome</keyword>
<evidence type="ECO:0000256" key="4">
    <source>
        <dbReference type="ARBA" id="ARBA00022491"/>
    </source>
</evidence>
<evidence type="ECO:0000256" key="8">
    <source>
        <dbReference type="ARBA" id="ARBA00023242"/>
    </source>
</evidence>
<protein>
    <submittedName>
        <fullName evidence="13">Ribonuclease T2</fullName>
    </submittedName>
</protein>
<keyword evidence="7" id="KW-0804">Transcription</keyword>
<evidence type="ECO:0000256" key="6">
    <source>
        <dbReference type="ARBA" id="ARBA00023054"/>
    </source>
</evidence>
<dbReference type="Proteomes" id="UP000887458">
    <property type="component" value="Unassembled WGS sequence"/>
</dbReference>
<keyword evidence="5" id="KW-0805">Transcription regulation</keyword>
<dbReference type="InterPro" id="IPR026541">
    <property type="entry name" value="MRG_dom"/>
</dbReference>
<dbReference type="InterPro" id="IPR038217">
    <property type="entry name" value="MRG_C_sf"/>
</dbReference>
<feature type="compositionally biased region" description="Basic residues" evidence="10">
    <location>
        <begin position="174"/>
        <end position="203"/>
    </location>
</feature>
<feature type="region of interest" description="Disordered" evidence="10">
    <location>
        <begin position="733"/>
        <end position="756"/>
    </location>
</feature>
<evidence type="ECO:0000259" key="12">
    <source>
        <dbReference type="Pfam" id="PF11717"/>
    </source>
</evidence>
<evidence type="ECO:0000259" key="11">
    <source>
        <dbReference type="Pfam" id="PF05712"/>
    </source>
</evidence>
<keyword evidence="6" id="KW-0175">Coiled coil</keyword>
<feature type="region of interest" description="Disordered" evidence="10">
    <location>
        <begin position="138"/>
        <end position="206"/>
    </location>
</feature>
<dbReference type="Pfam" id="PF05712">
    <property type="entry name" value="MRG"/>
    <property type="match status" value="1"/>
</dbReference>
<dbReference type="SUPFAM" id="SSF55895">
    <property type="entry name" value="Ribonuclease Rh-like"/>
    <property type="match status" value="1"/>
</dbReference>
<evidence type="ECO:0000256" key="7">
    <source>
        <dbReference type="ARBA" id="ARBA00023163"/>
    </source>
</evidence>
<comment type="similarity">
    <text evidence="3">Belongs to the HEXIM family.</text>
</comment>
<evidence type="ECO:0000256" key="5">
    <source>
        <dbReference type="ARBA" id="ARBA00023015"/>
    </source>
</evidence>
<dbReference type="Gene3D" id="6.10.250.2910">
    <property type="match status" value="1"/>
</dbReference>